<comment type="caution">
    <text evidence="3">The sequence shown here is derived from an EMBL/GenBank/DDBJ whole genome shotgun (WGS) entry which is preliminary data.</text>
</comment>
<dbReference type="InterPro" id="IPR023393">
    <property type="entry name" value="START-like_dom_sf"/>
</dbReference>
<protein>
    <submittedName>
        <fullName evidence="3">SRPBCC family protein</fullName>
    </submittedName>
</protein>
<dbReference type="Pfam" id="PF03364">
    <property type="entry name" value="Polyketide_cyc"/>
    <property type="match status" value="1"/>
</dbReference>
<reference evidence="3" key="1">
    <citation type="submission" date="2022-09" db="EMBL/GenBank/DDBJ databases">
        <title>Haloadaptaus new haloarchaeum isolated from saline soil.</title>
        <authorList>
            <person name="Duran-Viseras A."/>
            <person name="Sanchez-Porro C."/>
            <person name="Ventosa A."/>
        </authorList>
    </citation>
    <scope>NUCLEOTIDE SEQUENCE</scope>
    <source>
        <strain evidence="3">F3-133</strain>
    </source>
</reference>
<name>A0A9Q4C3I9_9EURY</name>
<evidence type="ECO:0000259" key="2">
    <source>
        <dbReference type="Pfam" id="PF03364"/>
    </source>
</evidence>
<evidence type="ECO:0000256" key="1">
    <source>
        <dbReference type="SAM" id="MobiDB-lite"/>
    </source>
</evidence>
<dbReference type="SUPFAM" id="SSF55961">
    <property type="entry name" value="Bet v1-like"/>
    <property type="match status" value="1"/>
</dbReference>
<dbReference type="InterPro" id="IPR005031">
    <property type="entry name" value="COQ10_START"/>
</dbReference>
<dbReference type="RefSeq" id="WP_266086618.1">
    <property type="nucleotide sequence ID" value="NZ_RKLV01000004.1"/>
</dbReference>
<proteinExistence type="predicted"/>
<feature type="region of interest" description="Disordered" evidence="1">
    <location>
        <begin position="156"/>
        <end position="183"/>
    </location>
</feature>
<evidence type="ECO:0000313" key="4">
    <source>
        <dbReference type="Proteomes" id="UP001149411"/>
    </source>
</evidence>
<organism evidence="3 4">
    <name type="scientific">Halorutilus salinus</name>
    <dbReference type="NCBI Taxonomy" id="2487751"/>
    <lineage>
        <taxon>Archaea</taxon>
        <taxon>Methanobacteriati</taxon>
        <taxon>Methanobacteriota</taxon>
        <taxon>Stenosarchaea group</taxon>
        <taxon>Halobacteria</taxon>
        <taxon>Halorutilales</taxon>
        <taxon>Halorutilaceae</taxon>
        <taxon>Halorutilus</taxon>
    </lineage>
</organism>
<feature type="domain" description="Coenzyme Q-binding protein COQ10 START" evidence="2">
    <location>
        <begin position="12"/>
        <end position="113"/>
    </location>
</feature>
<keyword evidence="4" id="KW-1185">Reference proteome</keyword>
<evidence type="ECO:0000313" key="3">
    <source>
        <dbReference type="EMBL" id="MCX2818778.1"/>
    </source>
</evidence>
<dbReference type="Proteomes" id="UP001149411">
    <property type="component" value="Unassembled WGS sequence"/>
</dbReference>
<accession>A0A9Q4C3I9</accession>
<dbReference type="EMBL" id="RKLV01000004">
    <property type="protein sequence ID" value="MCX2818778.1"/>
    <property type="molecule type" value="Genomic_DNA"/>
</dbReference>
<dbReference type="AlphaFoldDB" id="A0A9Q4C3I9"/>
<sequence length="183" mass="21661">MKRAIIEGTSYAPVGDIYDFFMDFENYVKYSEYVDDIRVVGNGDYPEWEMDFRWWVIRYTTRSKLVDYEENKYIEWKVTKDVDIHGRWEFEKVSDEETEVRLEIMYDPKGATKVNPLSFLPTERLIQVARPVADRHVSKVLRRVADEIEGEPRKVDYTIRPGGTEGEDEFLALVPEEKLEDTT</sequence>
<gene>
    <name evidence="3" type="ORF">EGH25_05360</name>
</gene>
<dbReference type="Gene3D" id="3.30.530.20">
    <property type="match status" value="1"/>
</dbReference>